<feature type="region of interest" description="Disordered" evidence="1">
    <location>
        <begin position="27"/>
        <end position="90"/>
    </location>
</feature>
<protein>
    <submittedName>
        <fullName evidence="2">Uncharacterized protein</fullName>
    </submittedName>
</protein>
<dbReference type="PANTHER" id="PTHR35158">
    <property type="entry name" value="CDNA SEQUENCE CN725425"/>
    <property type="match status" value="1"/>
</dbReference>
<dbReference type="PANTHER" id="PTHR35158:SF1">
    <property type="entry name" value="CDNA SEQUENCE CN725425"/>
    <property type="match status" value="1"/>
</dbReference>
<evidence type="ECO:0000256" key="1">
    <source>
        <dbReference type="SAM" id="MobiDB-lite"/>
    </source>
</evidence>
<keyword evidence="3" id="KW-1185">Reference proteome</keyword>
<name>A0A6B0S373_9CETA</name>
<evidence type="ECO:0000313" key="3">
    <source>
        <dbReference type="Proteomes" id="UP000322234"/>
    </source>
</evidence>
<organism evidence="2 3">
    <name type="scientific">Bos mutus</name>
    <name type="common">wild yak</name>
    <dbReference type="NCBI Taxonomy" id="72004"/>
    <lineage>
        <taxon>Eukaryota</taxon>
        <taxon>Metazoa</taxon>
        <taxon>Chordata</taxon>
        <taxon>Craniata</taxon>
        <taxon>Vertebrata</taxon>
        <taxon>Euteleostomi</taxon>
        <taxon>Mammalia</taxon>
        <taxon>Eutheria</taxon>
        <taxon>Laurasiatheria</taxon>
        <taxon>Artiodactyla</taxon>
        <taxon>Ruminantia</taxon>
        <taxon>Pecora</taxon>
        <taxon>Bovidae</taxon>
        <taxon>Bovinae</taxon>
        <taxon>Bos</taxon>
    </lineage>
</organism>
<comment type="caution">
    <text evidence="2">The sequence shown here is derived from an EMBL/GenBank/DDBJ whole genome shotgun (WGS) entry which is preliminary data.</text>
</comment>
<sequence length="641" mass="73802">MDQKAVGSQGKWLASLAFASGSVRIGSLQKQQRLPGGRKPPTPGRRGFRESGPYCPEARRSHRRPRNLSLSAKRRRRSAGSQDPSVSSLRSFEEMNWVGGSRYEIHHFRYYLGILENTDQGSDQAGKEKAEETVRKPMHVNMNKDIKMPLRKHDIELPMSPNCVPSKLCIDDTENNVYYQRLDTKEELDPVQLSNVNYSHSLVSKLNENQDTFNPSYDTAQSGPLFKRLNSPGNRNFLTRTPTVVVGEDGGSMDERRQSHFITENNSLQHIWKENRKKFSNEDMNQQTSSLLSDNCDSFISKNMINLLNIDQQKIKETFDKYGYDNTRDTYAVIDSDKNHFTDSHIKSIFTDLELGFSNSTFKISSHSEKCQPNKICQKEYKNNERNNFSTSFEKDFYSASSNEKGKFENDYQEKIHQEKIQKYQVNHIDNIPLEELHSEQSWDFGVGEILIEGGMCSLKDGTTSTKKTFLSTSQLTDRFCYRRRQIQSELSEDEDQTEDSNRRSIKTKETANNFYLENMEKFPCDKVINNNGKFHKQNENFNHFSVNNNIHQFPESQCNSAHILQSKTSNNCILQVAKCDAWVQTESELIMEEKLDAAIQCDIISKCKCRNDVSSFCNVERYNENVKADTTGGQEILRNN</sequence>
<dbReference type="InterPro" id="IPR027883">
    <property type="entry name" value="Redic1-like"/>
</dbReference>
<reference evidence="2" key="1">
    <citation type="submission" date="2019-10" db="EMBL/GenBank/DDBJ databases">
        <title>The sequence and de novo assembly of the wild yak genome.</title>
        <authorList>
            <person name="Liu Y."/>
        </authorList>
    </citation>
    <scope>NUCLEOTIDE SEQUENCE [LARGE SCALE GENOMIC DNA]</scope>
    <source>
        <strain evidence="2">WY2019</strain>
    </source>
</reference>
<evidence type="ECO:0000313" key="2">
    <source>
        <dbReference type="EMBL" id="MXQ96342.1"/>
    </source>
</evidence>
<proteinExistence type="predicted"/>
<dbReference type="Proteomes" id="UP000322234">
    <property type="component" value="Unassembled WGS sequence"/>
</dbReference>
<gene>
    <name evidence="2" type="ORF">E5288_WYG020590</name>
</gene>
<accession>A0A6B0S373</accession>
<dbReference type="Pfam" id="PF15089">
    <property type="entry name" value="Redic1-like"/>
    <property type="match status" value="1"/>
</dbReference>
<dbReference type="AlphaFoldDB" id="A0A6B0S373"/>
<feature type="compositionally biased region" description="Basic residues" evidence="1">
    <location>
        <begin position="60"/>
        <end position="78"/>
    </location>
</feature>
<dbReference type="EMBL" id="VBQZ03000158">
    <property type="protein sequence ID" value="MXQ96342.1"/>
    <property type="molecule type" value="Genomic_DNA"/>
</dbReference>